<accession>A0A4Z0PNY5</accession>
<evidence type="ECO:0000259" key="8">
    <source>
        <dbReference type="Pfam" id="PF04024"/>
    </source>
</evidence>
<feature type="transmembrane region" description="Helical" evidence="7">
    <location>
        <begin position="177"/>
        <end position="196"/>
    </location>
</feature>
<dbReference type="InterPro" id="IPR007168">
    <property type="entry name" value="Phageshock_PspC_N"/>
</dbReference>
<feature type="transmembrane region" description="Helical" evidence="7">
    <location>
        <begin position="153"/>
        <end position="170"/>
    </location>
</feature>
<dbReference type="GO" id="GO:0005886">
    <property type="term" value="C:plasma membrane"/>
    <property type="evidence" value="ECO:0007669"/>
    <property type="project" value="UniProtKB-SubCell"/>
</dbReference>
<dbReference type="Pfam" id="PF22571">
    <property type="entry name" value="LiaI-LiaF-TM_PspC"/>
    <property type="match status" value="1"/>
</dbReference>
<feature type="domain" description="PspC-related transmembrane region" evidence="10">
    <location>
        <begin position="308"/>
        <end position="445"/>
    </location>
</feature>
<feature type="domain" description="Phage shock protein PspC N-terminal" evidence="8">
    <location>
        <begin position="212"/>
        <end position="269"/>
    </location>
</feature>
<dbReference type="AlphaFoldDB" id="A0A4Z0PNY5"/>
<dbReference type="EMBL" id="SRLD01000006">
    <property type="protein sequence ID" value="TGE18645.1"/>
    <property type="molecule type" value="Genomic_DNA"/>
</dbReference>
<feature type="region of interest" description="Disordered" evidence="6">
    <location>
        <begin position="866"/>
        <end position="888"/>
    </location>
</feature>
<sequence>MKKNISINLQGLIFHIEEDGYEVLSRYLAEVRAHFSGYRGHEEIVSDIEGRIAELFAARTSATKQIISLDDVQEMVGKMGRVSDFQSADDAEEEEEALAGGPTVYTNYAKASAATAAATATETEPKRLYRDMANRKIAGVAAGVARYFAVNPLWIRLGFLAALLFPPIIFGDNHNDFGGNISGIALLSYIILWIALPKRYDTTPAEEDPTFKKLYRDTDTGKVGGVSAGLAAYFKVDVVLIRVLFIIFIFAGGFAIPLYIVLWILLPEAKTVSDRMRMRGDALTLSSIDSTLRSNTYDEGAETMGNNRPVGTFLENGFRNIRPLLNFLGTILRVFIGIMMTIVGFAIVLALTIMLGMGLGMIPESQNFVMGDVPAYVLMNEVPGWALLAFYLVGVIPPLALMLSGLGLLLRRSILSRTAGLTMLGLWLLGVVGSSVAATRISREFQEESQVVQNQSFPALSAAPGIYLDARNVDRGYSQWVDVELAAADSGTVVQVDKTFSATGATEEQARQTAASSIAYTVRQGNDTTLLFDDHFSFRPGASFREQNLSLLVHLPRNKTFRISRGFSSMLGTNDFVNEQMPTEPQAHAYRLRGNLLECIDCDPEDLENDDFGNFDEDEDQQEGDTTVNVDTGDENYRIRINTDDDEDGNVGVDIDIDDKGFPTDLGRYGSGRRTFNLRSFRTIEASGAYRVYVRQGPEFKVDAAGEERDLRNLRVETNGDELFVRTRDRNSFMPSFSFNRKPVLIRIQMPELTNLDLNGACQANVAGFKDSALHVEQSGACNAVLNVNVPRLDLDLNGFCRTDLRGTATDLNVDGSGACSVQGLRMSTQTADFDLSGGSKARIRVARRLRAELSGASRVEYAGNPDKIQKELSGSSRVTRLNTSDGE</sequence>
<evidence type="ECO:0000256" key="1">
    <source>
        <dbReference type="ARBA" id="ARBA00004162"/>
    </source>
</evidence>
<dbReference type="OrthoDB" id="5772680at2"/>
<evidence type="ECO:0000256" key="2">
    <source>
        <dbReference type="ARBA" id="ARBA00022475"/>
    </source>
</evidence>
<feature type="domain" description="Putative auto-transporter adhesin head GIN" evidence="9">
    <location>
        <begin position="681"/>
        <end position="866"/>
    </location>
</feature>
<name>A0A4Z0PNY5_9BACT</name>
<dbReference type="PANTHER" id="PTHR33885:SF3">
    <property type="entry name" value="PHAGE SHOCK PROTEIN C"/>
    <property type="match status" value="1"/>
</dbReference>
<dbReference type="Pfam" id="PF22744">
    <property type="entry name" value="Toast-rack_PspC-Cterm"/>
    <property type="match status" value="1"/>
</dbReference>
<evidence type="ECO:0000256" key="5">
    <source>
        <dbReference type="ARBA" id="ARBA00023136"/>
    </source>
</evidence>
<dbReference type="InterPro" id="IPR054319">
    <property type="entry name" value="PspC-rel_ToastRack"/>
</dbReference>
<dbReference type="InterPro" id="IPR054321">
    <property type="entry name" value="PspC-rel_TM"/>
</dbReference>
<feature type="transmembrane region" description="Helical" evidence="7">
    <location>
        <begin position="421"/>
        <end position="441"/>
    </location>
</feature>
<keyword evidence="4 7" id="KW-1133">Transmembrane helix</keyword>
<evidence type="ECO:0000256" key="3">
    <source>
        <dbReference type="ARBA" id="ARBA00022692"/>
    </source>
</evidence>
<evidence type="ECO:0000259" key="11">
    <source>
        <dbReference type="Pfam" id="PF22744"/>
    </source>
</evidence>
<feature type="transmembrane region" description="Helical" evidence="7">
    <location>
        <begin position="331"/>
        <end position="362"/>
    </location>
</feature>
<keyword evidence="5 7" id="KW-0472">Membrane</keyword>
<evidence type="ECO:0000259" key="9">
    <source>
        <dbReference type="Pfam" id="PF10988"/>
    </source>
</evidence>
<dbReference type="Gene3D" id="2.160.20.120">
    <property type="match status" value="1"/>
</dbReference>
<feature type="compositionally biased region" description="Polar residues" evidence="6">
    <location>
        <begin position="873"/>
        <end position="888"/>
    </location>
</feature>
<reference evidence="12 13" key="1">
    <citation type="submission" date="2019-04" db="EMBL/GenBank/DDBJ databases">
        <authorList>
            <person name="Feng G."/>
            <person name="Zhang J."/>
            <person name="Zhu H."/>
        </authorList>
    </citation>
    <scope>NUCLEOTIDE SEQUENCE [LARGE SCALE GENOMIC DNA]</scope>
    <source>
        <strain evidence="12 13">JCM 17223</strain>
    </source>
</reference>
<protein>
    <submittedName>
        <fullName evidence="12">PspC domain-containing protein</fullName>
    </submittedName>
</protein>
<dbReference type="Pfam" id="PF10988">
    <property type="entry name" value="DUF2807"/>
    <property type="match status" value="1"/>
</dbReference>
<dbReference type="Pfam" id="PF04024">
    <property type="entry name" value="PspC"/>
    <property type="match status" value="2"/>
</dbReference>
<evidence type="ECO:0000256" key="6">
    <source>
        <dbReference type="SAM" id="MobiDB-lite"/>
    </source>
</evidence>
<feature type="transmembrane region" description="Helical" evidence="7">
    <location>
        <begin position="239"/>
        <end position="266"/>
    </location>
</feature>
<comment type="caution">
    <text evidence="12">The sequence shown here is derived from an EMBL/GenBank/DDBJ whole genome shotgun (WGS) entry which is preliminary data.</text>
</comment>
<evidence type="ECO:0000313" key="12">
    <source>
        <dbReference type="EMBL" id="TGE18645.1"/>
    </source>
</evidence>
<keyword evidence="13" id="KW-1185">Reference proteome</keyword>
<feature type="domain" description="Phage shock protein PspC N-terminal" evidence="8">
    <location>
        <begin position="126"/>
        <end position="198"/>
    </location>
</feature>
<dbReference type="Proteomes" id="UP000297739">
    <property type="component" value="Unassembled WGS sequence"/>
</dbReference>
<keyword evidence="2" id="KW-1003">Cell membrane</keyword>
<dbReference type="RefSeq" id="WP_135496604.1">
    <property type="nucleotide sequence ID" value="NZ_SRLD01000006.1"/>
</dbReference>
<dbReference type="InterPro" id="IPR052027">
    <property type="entry name" value="PspC"/>
</dbReference>
<gene>
    <name evidence="12" type="ORF">E5J99_04890</name>
</gene>
<proteinExistence type="predicted"/>
<feature type="domain" description="PspC-related ToastRack" evidence="11">
    <location>
        <begin position="469"/>
        <end position="603"/>
    </location>
</feature>
<feature type="transmembrane region" description="Helical" evidence="7">
    <location>
        <begin position="382"/>
        <end position="409"/>
    </location>
</feature>
<organism evidence="12 13">
    <name type="scientific">Hymenobacter elongatus</name>
    <dbReference type="NCBI Taxonomy" id="877208"/>
    <lineage>
        <taxon>Bacteria</taxon>
        <taxon>Pseudomonadati</taxon>
        <taxon>Bacteroidota</taxon>
        <taxon>Cytophagia</taxon>
        <taxon>Cytophagales</taxon>
        <taxon>Hymenobacteraceae</taxon>
        <taxon>Hymenobacter</taxon>
    </lineage>
</organism>
<keyword evidence="3 7" id="KW-0812">Transmembrane</keyword>
<evidence type="ECO:0000259" key="10">
    <source>
        <dbReference type="Pfam" id="PF22571"/>
    </source>
</evidence>
<evidence type="ECO:0000256" key="4">
    <source>
        <dbReference type="ARBA" id="ARBA00022989"/>
    </source>
</evidence>
<evidence type="ECO:0000313" key="13">
    <source>
        <dbReference type="Proteomes" id="UP000297739"/>
    </source>
</evidence>
<dbReference type="InterPro" id="IPR021255">
    <property type="entry name" value="DUF2807"/>
</dbReference>
<dbReference type="PANTHER" id="PTHR33885">
    <property type="entry name" value="PHAGE SHOCK PROTEIN C"/>
    <property type="match status" value="1"/>
</dbReference>
<comment type="subcellular location">
    <subcellularLocation>
        <location evidence="1">Cell membrane</location>
        <topology evidence="1">Single-pass membrane protein</topology>
    </subcellularLocation>
</comment>
<evidence type="ECO:0000256" key="7">
    <source>
        <dbReference type="SAM" id="Phobius"/>
    </source>
</evidence>